<dbReference type="Proteomes" id="UP001143910">
    <property type="component" value="Unassembled WGS sequence"/>
</dbReference>
<reference evidence="1" key="1">
    <citation type="submission" date="2022-08" db="EMBL/GenBank/DDBJ databases">
        <title>Genome Sequence of Lecanicillium fungicola.</title>
        <authorList>
            <person name="Buettner E."/>
        </authorList>
    </citation>
    <scope>NUCLEOTIDE SEQUENCE</scope>
    <source>
        <strain evidence="1">Babe33</strain>
    </source>
</reference>
<proteinExistence type="predicted"/>
<gene>
    <name evidence="1" type="ORF">NQ176_g7415</name>
</gene>
<sequence>MSQDSSRISSPDSGAGQASLAEVHGTIPTGFGQLLWQILNSTATKYPERDAIVALQDDFNAADATTKVASQRWSYGELLTRTEAVAHQLCHLNCSGEGSSLVAITRNTAEWGLLFWVAAKLSMIFVPLDPDTKDNFCDVLAIAMPRVIAVESGELAHMVDSWIRQEERMPLVKILTTDSVKHGWLSLSQMQNDSYKPCQPKCLLDGLKPSISGSTALVIFTSGTTGAPKACVHTHDNLVSQTHDFDPNTDPSLVERWLIHTPVHHIFAINNALRAWRMGGAVILPSPVFSVQSSLRALVQEQCTIMSATPTLLKAMLGDKNCPDASQLNLSIISLASTVISPDDIRLCKQSFGCRDAIQAYGMSESGPVVSWCRDDPLLVDGFHPGVGKVLPGASIRVCQPSTRDVLRFGEEGELHISGPSIISRYLVDECESSFYTDNGRRWLRTGDQAKIDSDGVVYILGRYKDLIIRGGENIDPAIIETRILTLSDVEVQVIGRRDDVAGEVPVAVVKRHSDIPHAKIIRKSQELGPKYALAGIYDLSQLGFQEMPVTSLKKPRRQLLKNALEKFLVADDHDSTCKSQVQRNDATHSILVEKLSTIWEELCGVRPEPGQSVHSFADSILLLQYCDRVFREFQIPLYLQDLFDYKELSSQAGLLLRQYPNTAQWTKSVSNYQPETRYFRTETSATGTDYFAEMGLDPSHTLPMIRPAPDSIICLRANQHRMVEGQRPQSYHIRLIYAIKTLPVARIEDALRKLLAMTPSISSVLLQPATTGKWQLVPCSEVFSANLIHESQVESEELSFALT</sequence>
<evidence type="ECO:0000313" key="2">
    <source>
        <dbReference type="Proteomes" id="UP001143910"/>
    </source>
</evidence>
<dbReference type="EMBL" id="JANJQO010001234">
    <property type="protein sequence ID" value="KAJ2971984.1"/>
    <property type="molecule type" value="Genomic_DNA"/>
</dbReference>
<keyword evidence="2" id="KW-1185">Reference proteome</keyword>
<comment type="caution">
    <text evidence="1">The sequence shown here is derived from an EMBL/GenBank/DDBJ whole genome shotgun (WGS) entry which is preliminary data.</text>
</comment>
<accession>A0ACC1MYS9</accession>
<organism evidence="1 2">
    <name type="scientific">Zarea fungicola</name>
    <dbReference type="NCBI Taxonomy" id="93591"/>
    <lineage>
        <taxon>Eukaryota</taxon>
        <taxon>Fungi</taxon>
        <taxon>Dikarya</taxon>
        <taxon>Ascomycota</taxon>
        <taxon>Pezizomycotina</taxon>
        <taxon>Sordariomycetes</taxon>
        <taxon>Hypocreomycetidae</taxon>
        <taxon>Hypocreales</taxon>
        <taxon>Cordycipitaceae</taxon>
        <taxon>Zarea</taxon>
    </lineage>
</organism>
<protein>
    <submittedName>
        <fullName evidence="1">Uncharacterized protein</fullName>
    </submittedName>
</protein>
<evidence type="ECO:0000313" key="1">
    <source>
        <dbReference type="EMBL" id="KAJ2971984.1"/>
    </source>
</evidence>
<name>A0ACC1MYS9_9HYPO</name>